<organism evidence="5 6">
    <name type="scientific">Pisum sativum</name>
    <name type="common">Garden pea</name>
    <name type="synonym">Lathyrus oleraceus</name>
    <dbReference type="NCBI Taxonomy" id="3888"/>
    <lineage>
        <taxon>Eukaryota</taxon>
        <taxon>Viridiplantae</taxon>
        <taxon>Streptophyta</taxon>
        <taxon>Embryophyta</taxon>
        <taxon>Tracheophyta</taxon>
        <taxon>Spermatophyta</taxon>
        <taxon>Magnoliopsida</taxon>
        <taxon>eudicotyledons</taxon>
        <taxon>Gunneridae</taxon>
        <taxon>Pentapetalae</taxon>
        <taxon>rosids</taxon>
        <taxon>fabids</taxon>
        <taxon>Fabales</taxon>
        <taxon>Fabaceae</taxon>
        <taxon>Papilionoideae</taxon>
        <taxon>50 kb inversion clade</taxon>
        <taxon>NPAAA clade</taxon>
        <taxon>Hologalegina</taxon>
        <taxon>IRL clade</taxon>
        <taxon>Fabeae</taxon>
        <taxon>Lathyrus</taxon>
    </lineage>
</organism>
<gene>
    <name evidence="5" type="ORF">KIW84_054304</name>
</gene>
<feature type="non-terminal residue" evidence="5">
    <location>
        <position position="174"/>
    </location>
</feature>
<keyword evidence="1" id="KW-0547">Nucleotide-binding</keyword>
<dbReference type="SUPFAM" id="SSF52540">
    <property type="entry name" value="P-loop containing nucleoside triphosphate hydrolases"/>
    <property type="match status" value="1"/>
</dbReference>
<dbReference type="Gramene" id="Psat05G0430400-T2">
    <property type="protein sequence ID" value="KAI5408422.1"/>
    <property type="gene ID" value="KIW84_054304"/>
</dbReference>
<dbReference type="Gene3D" id="1.10.8.430">
    <property type="entry name" value="Helical domain of apoptotic protease-activating factors"/>
    <property type="match status" value="1"/>
</dbReference>
<dbReference type="EMBL" id="JAMSHJ010000005">
    <property type="protein sequence ID" value="KAI5408422.1"/>
    <property type="molecule type" value="Genomic_DNA"/>
</dbReference>
<feature type="non-terminal residue" evidence="5">
    <location>
        <position position="1"/>
    </location>
</feature>
<dbReference type="PANTHER" id="PTHR33463">
    <property type="entry name" value="NB-ARC DOMAIN-CONTAINING PROTEIN-RELATED"/>
    <property type="match status" value="1"/>
</dbReference>
<evidence type="ECO:0000259" key="4">
    <source>
        <dbReference type="Pfam" id="PF00931"/>
    </source>
</evidence>
<accession>A0A9D4WVA7</accession>
<dbReference type="InterPro" id="IPR042197">
    <property type="entry name" value="Apaf_helical"/>
</dbReference>
<protein>
    <recommendedName>
        <fullName evidence="4">NB-ARC domain-containing protein</fullName>
    </recommendedName>
</protein>
<keyword evidence="6" id="KW-1185">Reference proteome</keyword>
<proteinExistence type="predicted"/>
<dbReference type="InterPro" id="IPR027417">
    <property type="entry name" value="P-loop_NTPase"/>
</dbReference>
<keyword evidence="2" id="KW-0611">Plant defense</keyword>
<dbReference type="PRINTS" id="PR00364">
    <property type="entry name" value="DISEASERSIST"/>
</dbReference>
<sequence length="174" mass="19881">RVVLTCVSFTPDIKKIQDDIAGPLDLKLKDYNESDRSKKLWSRLTNGEKILLIMDDVWDEVPLDFAAIGIPDSDNHKGCRLLVTSRSKQIFDKMECVERIELGLLSEEDAWIMFQYYAGISNSSSNDVISKGRVIAKECKQLPLAISIIARRLKDQQLPVHEWDTIIKPLMKYA</sequence>
<dbReference type="GO" id="GO:0006952">
    <property type="term" value="P:defense response"/>
    <property type="evidence" value="ECO:0007669"/>
    <property type="project" value="UniProtKB-KW"/>
</dbReference>
<comment type="caution">
    <text evidence="5">The sequence shown here is derived from an EMBL/GenBank/DDBJ whole genome shotgun (WGS) entry which is preliminary data.</text>
</comment>
<evidence type="ECO:0000313" key="5">
    <source>
        <dbReference type="EMBL" id="KAI5408422.1"/>
    </source>
</evidence>
<dbReference type="Gene3D" id="3.40.50.300">
    <property type="entry name" value="P-loop containing nucleotide triphosphate hydrolases"/>
    <property type="match status" value="1"/>
</dbReference>
<dbReference type="GO" id="GO:0043531">
    <property type="term" value="F:ADP binding"/>
    <property type="evidence" value="ECO:0007669"/>
    <property type="project" value="InterPro"/>
</dbReference>
<dbReference type="GO" id="GO:0005524">
    <property type="term" value="F:ATP binding"/>
    <property type="evidence" value="ECO:0007669"/>
    <property type="project" value="UniProtKB-KW"/>
</dbReference>
<feature type="domain" description="NB-ARC" evidence="4">
    <location>
        <begin position="6"/>
        <end position="119"/>
    </location>
</feature>
<dbReference type="AlphaFoldDB" id="A0A9D4WVA7"/>
<dbReference type="PANTHER" id="PTHR33463:SF105">
    <property type="entry name" value="AND NB-ARC DOMAIN DISEASE RESISTANCE PROTEIN, PUTATIVE-RELATED"/>
    <property type="match status" value="1"/>
</dbReference>
<evidence type="ECO:0000313" key="6">
    <source>
        <dbReference type="Proteomes" id="UP001058974"/>
    </source>
</evidence>
<dbReference type="Pfam" id="PF00931">
    <property type="entry name" value="NB-ARC"/>
    <property type="match status" value="1"/>
</dbReference>
<evidence type="ECO:0000256" key="2">
    <source>
        <dbReference type="ARBA" id="ARBA00022821"/>
    </source>
</evidence>
<dbReference type="InterPro" id="IPR050905">
    <property type="entry name" value="Plant_NBS-LRR"/>
</dbReference>
<keyword evidence="3" id="KW-0067">ATP-binding</keyword>
<reference evidence="5 6" key="1">
    <citation type="journal article" date="2022" name="Nat. Genet.">
        <title>Improved pea reference genome and pan-genome highlight genomic features and evolutionary characteristics.</title>
        <authorList>
            <person name="Yang T."/>
            <person name="Liu R."/>
            <person name="Luo Y."/>
            <person name="Hu S."/>
            <person name="Wang D."/>
            <person name="Wang C."/>
            <person name="Pandey M.K."/>
            <person name="Ge S."/>
            <person name="Xu Q."/>
            <person name="Li N."/>
            <person name="Li G."/>
            <person name="Huang Y."/>
            <person name="Saxena R.K."/>
            <person name="Ji Y."/>
            <person name="Li M."/>
            <person name="Yan X."/>
            <person name="He Y."/>
            <person name="Liu Y."/>
            <person name="Wang X."/>
            <person name="Xiang C."/>
            <person name="Varshney R.K."/>
            <person name="Ding H."/>
            <person name="Gao S."/>
            <person name="Zong X."/>
        </authorList>
    </citation>
    <scope>NUCLEOTIDE SEQUENCE [LARGE SCALE GENOMIC DNA]</scope>
    <source>
        <strain evidence="5 6">cv. Zhongwan 6</strain>
    </source>
</reference>
<evidence type="ECO:0000256" key="1">
    <source>
        <dbReference type="ARBA" id="ARBA00022741"/>
    </source>
</evidence>
<dbReference type="InterPro" id="IPR002182">
    <property type="entry name" value="NB-ARC"/>
</dbReference>
<name>A0A9D4WVA7_PEA</name>
<dbReference type="Proteomes" id="UP001058974">
    <property type="component" value="Chromosome 5"/>
</dbReference>
<evidence type="ECO:0000256" key="3">
    <source>
        <dbReference type="ARBA" id="ARBA00022840"/>
    </source>
</evidence>